<dbReference type="InterPro" id="IPR050563">
    <property type="entry name" value="4-hydroxybenzoyl-CoA_TE"/>
</dbReference>
<evidence type="ECO:0000256" key="2">
    <source>
        <dbReference type="ARBA" id="ARBA00022801"/>
    </source>
</evidence>
<evidence type="ECO:0000256" key="1">
    <source>
        <dbReference type="ARBA" id="ARBA00005953"/>
    </source>
</evidence>
<keyword evidence="4" id="KW-1185">Reference proteome</keyword>
<gene>
    <name evidence="3" type="ORF">CUN60_01660</name>
</gene>
<accession>A0A2I7N3P4</accession>
<evidence type="ECO:0000313" key="4">
    <source>
        <dbReference type="Proteomes" id="UP000236655"/>
    </source>
</evidence>
<dbReference type="PANTHER" id="PTHR31793">
    <property type="entry name" value="4-HYDROXYBENZOYL-COA THIOESTERASE FAMILY MEMBER"/>
    <property type="match status" value="1"/>
</dbReference>
<evidence type="ECO:0008006" key="5">
    <source>
        <dbReference type="Google" id="ProtNLM"/>
    </source>
</evidence>
<dbReference type="EMBL" id="CP024847">
    <property type="protein sequence ID" value="AUR51063.1"/>
    <property type="molecule type" value="Genomic_DNA"/>
</dbReference>
<organism evidence="3 4">
    <name type="scientific">Aquella oligotrophica</name>
    <dbReference type="NCBI Taxonomy" id="2067065"/>
    <lineage>
        <taxon>Bacteria</taxon>
        <taxon>Pseudomonadati</taxon>
        <taxon>Pseudomonadota</taxon>
        <taxon>Betaproteobacteria</taxon>
        <taxon>Neisseriales</taxon>
        <taxon>Neisseriaceae</taxon>
        <taxon>Aquella</taxon>
    </lineage>
</organism>
<sequence>MYQEQYFLTIRDINYGNHMDHLALLNYLHETRVRFLRKSGYSEIDVDGLGTGLVVAELQCNYRKECFYGEKITVKMNLELLSPMKLRLNYQVTKNEGEVAANAIIRLAFLDRNKKVVVVPQWLQNLAKG</sequence>
<name>A0A2I7N3P4_9NEIS</name>
<dbReference type="AlphaFoldDB" id="A0A2I7N3P4"/>
<protein>
    <recommendedName>
        <fullName evidence="5">Acyl-CoA thioesterase</fullName>
    </recommendedName>
</protein>
<dbReference type="Gene3D" id="3.10.129.10">
    <property type="entry name" value="Hotdog Thioesterase"/>
    <property type="match status" value="1"/>
</dbReference>
<comment type="similarity">
    <text evidence="1">Belongs to the 4-hydroxybenzoyl-CoA thioesterase family.</text>
</comment>
<dbReference type="Proteomes" id="UP000236655">
    <property type="component" value="Chromosome"/>
</dbReference>
<proteinExistence type="inferred from homology"/>
<dbReference type="RefSeq" id="WP_102950363.1">
    <property type="nucleotide sequence ID" value="NZ_CP024847.1"/>
</dbReference>
<dbReference type="PANTHER" id="PTHR31793:SF27">
    <property type="entry name" value="NOVEL THIOESTERASE SUPERFAMILY DOMAIN AND SAPOSIN A-TYPE DOMAIN CONTAINING PROTEIN (0610012H03RIK)"/>
    <property type="match status" value="1"/>
</dbReference>
<dbReference type="OrthoDB" id="333038at2"/>
<dbReference type="SUPFAM" id="SSF54637">
    <property type="entry name" value="Thioesterase/thiol ester dehydrase-isomerase"/>
    <property type="match status" value="1"/>
</dbReference>
<dbReference type="CDD" id="cd00586">
    <property type="entry name" value="4HBT"/>
    <property type="match status" value="1"/>
</dbReference>
<dbReference type="KEGG" id="nba:CUN60_01660"/>
<reference evidence="4" key="1">
    <citation type="submission" date="2017-11" db="EMBL/GenBank/DDBJ databases">
        <authorList>
            <person name="Chan K.G."/>
            <person name="Lee L.S."/>
        </authorList>
    </citation>
    <scope>NUCLEOTIDE SEQUENCE [LARGE SCALE GENOMIC DNA]</scope>
    <source>
        <strain evidence="4">DSM 100970</strain>
    </source>
</reference>
<dbReference type="GO" id="GO:0047617">
    <property type="term" value="F:fatty acyl-CoA hydrolase activity"/>
    <property type="evidence" value="ECO:0007669"/>
    <property type="project" value="TreeGrafter"/>
</dbReference>
<dbReference type="InterPro" id="IPR029069">
    <property type="entry name" value="HotDog_dom_sf"/>
</dbReference>
<keyword evidence="2" id="KW-0378">Hydrolase</keyword>
<dbReference type="Pfam" id="PF13279">
    <property type="entry name" value="4HBT_2"/>
    <property type="match status" value="1"/>
</dbReference>
<evidence type="ECO:0000313" key="3">
    <source>
        <dbReference type="EMBL" id="AUR51063.1"/>
    </source>
</evidence>